<keyword evidence="2" id="KW-1185">Reference proteome</keyword>
<accession>A0A1U7YDT9</accession>
<feature type="coiled-coil region" evidence="1">
    <location>
        <begin position="3"/>
        <end position="30"/>
    </location>
</feature>
<proteinExistence type="predicted"/>
<gene>
    <name evidence="3" type="primary">LOC104247861</name>
</gene>
<feature type="non-terminal residue" evidence="3">
    <location>
        <position position="147"/>
    </location>
</feature>
<keyword evidence="1" id="KW-0175">Coiled coil</keyword>
<evidence type="ECO:0000313" key="2">
    <source>
        <dbReference type="Proteomes" id="UP000189701"/>
    </source>
</evidence>
<organism evidence="2 3">
    <name type="scientific">Nicotiana sylvestris</name>
    <name type="common">Wood tobacco</name>
    <name type="synonym">South American tobacco</name>
    <dbReference type="NCBI Taxonomy" id="4096"/>
    <lineage>
        <taxon>Eukaryota</taxon>
        <taxon>Viridiplantae</taxon>
        <taxon>Streptophyta</taxon>
        <taxon>Embryophyta</taxon>
        <taxon>Tracheophyta</taxon>
        <taxon>Spermatophyta</taxon>
        <taxon>Magnoliopsida</taxon>
        <taxon>eudicotyledons</taxon>
        <taxon>Gunneridae</taxon>
        <taxon>Pentapetalae</taxon>
        <taxon>asterids</taxon>
        <taxon>lamiids</taxon>
        <taxon>Solanales</taxon>
        <taxon>Solanaceae</taxon>
        <taxon>Nicotianoideae</taxon>
        <taxon>Nicotianeae</taxon>
        <taxon>Nicotiana</taxon>
    </lineage>
</organism>
<protein>
    <submittedName>
        <fullName evidence="3">Uncharacterized protein LOC104247861</fullName>
    </submittedName>
</protein>
<name>A0A1U7YDT9_NICSY</name>
<dbReference type="eggNOG" id="KOG1075">
    <property type="taxonomic scope" value="Eukaryota"/>
</dbReference>
<dbReference type="OrthoDB" id="1305551at2759"/>
<sequence length="147" mass="17266">METSQMNKEMSTLERKISVLEEKLKQVQLDLNADLFNEQFLTTEKELLVQLEKWAIIHEQVLRQKSRATWLRYGDSNTKYFHANIESKALKDLRAEKAPVIDGFPVECFKQYWNLIGKEETKATIQFFQNGKLLKEVNFITVTLVPK</sequence>
<reference evidence="2" key="1">
    <citation type="journal article" date="2013" name="Genome Biol.">
        <title>Reference genomes and transcriptomes of Nicotiana sylvestris and Nicotiana tomentosiformis.</title>
        <authorList>
            <person name="Sierro N."/>
            <person name="Battey J.N."/>
            <person name="Ouadi S."/>
            <person name="Bovet L."/>
            <person name="Goepfert S."/>
            <person name="Bakaher N."/>
            <person name="Peitsch M.C."/>
            <person name="Ivanov N.V."/>
        </authorList>
    </citation>
    <scope>NUCLEOTIDE SEQUENCE [LARGE SCALE GENOMIC DNA]</scope>
</reference>
<reference evidence="3" key="2">
    <citation type="submission" date="2025-08" db="UniProtKB">
        <authorList>
            <consortium name="RefSeq"/>
        </authorList>
    </citation>
    <scope>IDENTIFICATION</scope>
    <source>
        <tissue evidence="3">Leaf</tissue>
    </source>
</reference>
<dbReference type="Proteomes" id="UP000189701">
    <property type="component" value="Unplaced"/>
</dbReference>
<evidence type="ECO:0000256" key="1">
    <source>
        <dbReference type="SAM" id="Coils"/>
    </source>
</evidence>
<evidence type="ECO:0000313" key="3">
    <source>
        <dbReference type="RefSeq" id="XP_009802292.1"/>
    </source>
</evidence>
<dbReference type="RefSeq" id="XP_009802292.1">
    <property type="nucleotide sequence ID" value="XM_009803990.1"/>
</dbReference>
<dbReference type="AlphaFoldDB" id="A0A1U7YDT9"/>